<dbReference type="GO" id="GO:0016747">
    <property type="term" value="F:acyltransferase activity, transferring groups other than amino-acyl groups"/>
    <property type="evidence" value="ECO:0007669"/>
    <property type="project" value="InterPro"/>
</dbReference>
<dbReference type="InterPro" id="IPR000182">
    <property type="entry name" value="GNAT_dom"/>
</dbReference>
<dbReference type="EMBL" id="MVAB01000001">
    <property type="protein sequence ID" value="OPF87973.1"/>
    <property type="molecule type" value="Genomic_DNA"/>
</dbReference>
<dbReference type="Gene3D" id="3.40.630.30">
    <property type="match status" value="1"/>
</dbReference>
<dbReference type="RefSeq" id="WP_079346907.1">
    <property type="nucleotide sequence ID" value="NZ_MVAB01000001.1"/>
</dbReference>
<dbReference type="Pfam" id="PF13673">
    <property type="entry name" value="Acetyltransf_10"/>
    <property type="match status" value="1"/>
</dbReference>
<comment type="caution">
    <text evidence="2">The sequence shown here is derived from an EMBL/GenBank/DDBJ whole genome shotgun (WGS) entry which is preliminary data.</text>
</comment>
<feature type="domain" description="N-acetyltransferase" evidence="1">
    <location>
        <begin position="7"/>
        <end position="145"/>
    </location>
</feature>
<evidence type="ECO:0000259" key="1">
    <source>
        <dbReference type="PROSITE" id="PS51186"/>
    </source>
</evidence>
<organism evidence="2 3">
    <name type="scientific">Vagococcus martis</name>
    <dbReference type="NCBI Taxonomy" id="1768210"/>
    <lineage>
        <taxon>Bacteria</taxon>
        <taxon>Bacillati</taxon>
        <taxon>Bacillota</taxon>
        <taxon>Bacilli</taxon>
        <taxon>Lactobacillales</taxon>
        <taxon>Enterococcaceae</taxon>
        <taxon>Vagococcus</taxon>
    </lineage>
</organism>
<keyword evidence="3" id="KW-1185">Reference proteome</keyword>
<dbReference type="SUPFAM" id="SSF55729">
    <property type="entry name" value="Acyl-CoA N-acyltransferases (Nat)"/>
    <property type="match status" value="1"/>
</dbReference>
<dbReference type="InterPro" id="IPR016181">
    <property type="entry name" value="Acyl_CoA_acyltransferase"/>
</dbReference>
<evidence type="ECO:0000313" key="2">
    <source>
        <dbReference type="EMBL" id="OPF87973.1"/>
    </source>
</evidence>
<evidence type="ECO:0000313" key="3">
    <source>
        <dbReference type="Proteomes" id="UP000189970"/>
    </source>
</evidence>
<gene>
    <name evidence="2" type="ORF">BW731_07210</name>
</gene>
<dbReference type="PROSITE" id="PS51186">
    <property type="entry name" value="GNAT"/>
    <property type="match status" value="1"/>
</dbReference>
<dbReference type="Proteomes" id="UP000189970">
    <property type="component" value="Unassembled WGS sequence"/>
</dbReference>
<sequence>MITFENKSFESLTNQEIFEMYQLRVSVFVVEQKCPYQEVDDTDLIATHILGKNEVGELIAYMRIYETSDTCWYIGRVIVKKEERQANYGRLLVEFGLSQISSGYLIKAQAQERLQRFYTSFGFQPVSEVYLEDNIPHIDMEFKKV</sequence>
<protein>
    <recommendedName>
        <fullName evidence="1">N-acetyltransferase domain-containing protein</fullName>
    </recommendedName>
</protein>
<proteinExistence type="predicted"/>
<dbReference type="AlphaFoldDB" id="A0A1V4DHN9"/>
<reference evidence="2 3" key="1">
    <citation type="submission" date="2017-02" db="EMBL/GenBank/DDBJ databases">
        <title>Vagococcus cremeus sp. nov., isolated from the small intestine of a marten, Martes flavigula.</title>
        <authorList>
            <person name="Tak E.J."/>
            <person name="Bae J.-W."/>
        </authorList>
    </citation>
    <scope>NUCLEOTIDE SEQUENCE [LARGE SCALE GENOMIC DNA]</scope>
    <source>
        <strain evidence="2 3">D7T301</strain>
    </source>
</reference>
<accession>A0A1V4DHN9</accession>
<name>A0A1V4DHN9_9ENTE</name>